<keyword evidence="11" id="KW-1185">Reference proteome</keyword>
<keyword evidence="3 8" id="KW-0441">Lipid A biosynthesis</keyword>
<dbReference type="AlphaFoldDB" id="A0A1B4V3Q1"/>
<evidence type="ECO:0000256" key="1">
    <source>
        <dbReference type="ARBA" id="ARBA00022490"/>
    </source>
</evidence>
<evidence type="ECO:0000259" key="9">
    <source>
        <dbReference type="Pfam" id="PF13720"/>
    </source>
</evidence>
<dbReference type="Gene3D" id="2.160.10.10">
    <property type="entry name" value="Hexapeptide repeat proteins"/>
    <property type="match status" value="1"/>
</dbReference>
<evidence type="ECO:0000256" key="6">
    <source>
        <dbReference type="ARBA" id="ARBA00023098"/>
    </source>
</evidence>
<dbReference type="Pfam" id="PF00132">
    <property type="entry name" value="Hexapep"/>
    <property type="match status" value="2"/>
</dbReference>
<dbReference type="InterPro" id="IPR010137">
    <property type="entry name" value="Lipid_A_LpxA"/>
</dbReference>
<dbReference type="UniPathway" id="UPA00359">
    <property type="reaction ID" value="UER00477"/>
</dbReference>
<keyword evidence="1 8" id="KW-0963">Cytoplasm</keyword>
<dbReference type="InterPro" id="IPR037157">
    <property type="entry name" value="Acetyltransf_C_sf"/>
</dbReference>
<evidence type="ECO:0000256" key="3">
    <source>
        <dbReference type="ARBA" id="ARBA00022556"/>
    </source>
</evidence>
<comment type="pathway">
    <text evidence="8">Glycolipid biosynthesis; lipid IV(A) biosynthesis; lipid IV(A) from (3R)-3-hydroxytetradecanoyl-[acyl-carrier-protein] and UDP-N-acetyl-alpha-D-glucosamine: step 1/6.</text>
</comment>
<dbReference type="KEGG" id="sva:SVA_1628"/>
<dbReference type="EC" id="2.3.1.129" evidence="8"/>
<evidence type="ECO:0000313" key="10">
    <source>
        <dbReference type="EMBL" id="BAU48188.1"/>
    </source>
</evidence>
<dbReference type="InterPro" id="IPR018357">
    <property type="entry name" value="Hexapep_transf_CS"/>
</dbReference>
<evidence type="ECO:0000313" key="11">
    <source>
        <dbReference type="Proteomes" id="UP000218899"/>
    </source>
</evidence>
<comment type="function">
    <text evidence="8">Involved in the biosynthesis of lipid A, a phosphorylated glycolipid that anchors the lipopolysaccharide to the outer membrane of the cell.</text>
</comment>
<evidence type="ECO:0000256" key="2">
    <source>
        <dbReference type="ARBA" id="ARBA00022516"/>
    </source>
</evidence>
<dbReference type="Proteomes" id="UP000218899">
    <property type="component" value="Chromosome"/>
</dbReference>
<dbReference type="GO" id="GO:0009245">
    <property type="term" value="P:lipid A biosynthetic process"/>
    <property type="evidence" value="ECO:0007669"/>
    <property type="project" value="UniProtKB-UniRule"/>
</dbReference>
<dbReference type="OrthoDB" id="9807278at2"/>
<evidence type="ECO:0000256" key="8">
    <source>
        <dbReference type="HAMAP-Rule" id="MF_00387"/>
    </source>
</evidence>
<protein>
    <recommendedName>
        <fullName evidence="8">Acyl-[acyl-carrier-protein]--UDP-N-acetylglucosamine O-acyltransferase</fullName>
        <shortName evidence="8">UDP-N-acetylglucosamine acyltransferase</shortName>
        <ecNumber evidence="8">2.3.1.129</ecNumber>
    </recommendedName>
</protein>
<gene>
    <name evidence="8" type="primary">lpxA</name>
    <name evidence="10" type="ORF">SVA_1628</name>
</gene>
<accession>A0A1B4V3Q1</accession>
<evidence type="ECO:0000256" key="5">
    <source>
        <dbReference type="ARBA" id="ARBA00022737"/>
    </source>
</evidence>
<dbReference type="NCBIfam" id="TIGR01852">
    <property type="entry name" value="lipid_A_lpxA"/>
    <property type="match status" value="1"/>
</dbReference>
<dbReference type="Pfam" id="PF13720">
    <property type="entry name" value="Acetyltransf_11"/>
    <property type="match status" value="1"/>
</dbReference>
<comment type="subcellular location">
    <subcellularLocation>
        <location evidence="8">Cytoplasm</location>
    </subcellularLocation>
</comment>
<dbReference type="EMBL" id="AP014936">
    <property type="protein sequence ID" value="BAU48188.1"/>
    <property type="molecule type" value="Genomic_DNA"/>
</dbReference>
<dbReference type="InterPro" id="IPR011004">
    <property type="entry name" value="Trimer_LpxA-like_sf"/>
</dbReference>
<comment type="catalytic activity">
    <reaction evidence="8">
        <text>a (3R)-hydroxyacyl-[ACP] + UDP-N-acetyl-alpha-D-glucosamine = a UDP-3-O-[(3R)-3-hydroxyacyl]-N-acetyl-alpha-D-glucosamine + holo-[ACP]</text>
        <dbReference type="Rhea" id="RHEA:67812"/>
        <dbReference type="Rhea" id="RHEA-COMP:9685"/>
        <dbReference type="Rhea" id="RHEA-COMP:9945"/>
        <dbReference type="ChEBI" id="CHEBI:57705"/>
        <dbReference type="ChEBI" id="CHEBI:64479"/>
        <dbReference type="ChEBI" id="CHEBI:78827"/>
        <dbReference type="ChEBI" id="CHEBI:173225"/>
        <dbReference type="EC" id="2.3.1.129"/>
    </reaction>
</comment>
<dbReference type="RefSeq" id="WP_096460727.1">
    <property type="nucleotide sequence ID" value="NZ_AP014936.1"/>
</dbReference>
<proteinExistence type="inferred from homology"/>
<dbReference type="PANTHER" id="PTHR43480:SF1">
    <property type="entry name" value="ACYL-[ACYL-CARRIER-PROTEIN]--UDP-N-ACETYLGLUCOSAMINE O-ACYLTRANSFERASE, MITOCHONDRIAL-RELATED"/>
    <property type="match status" value="1"/>
</dbReference>
<dbReference type="NCBIfam" id="NF003657">
    <property type="entry name" value="PRK05289.1"/>
    <property type="match status" value="1"/>
</dbReference>
<dbReference type="SUPFAM" id="SSF51161">
    <property type="entry name" value="Trimeric LpxA-like enzymes"/>
    <property type="match status" value="1"/>
</dbReference>
<dbReference type="PANTHER" id="PTHR43480">
    <property type="entry name" value="ACYL-[ACYL-CARRIER-PROTEIN]--UDP-N-ACETYLGLUCOSAMINE O-ACYLTRANSFERASE"/>
    <property type="match status" value="1"/>
</dbReference>
<dbReference type="Gene3D" id="1.20.1180.10">
    <property type="entry name" value="Udp N-acetylglucosamine O-acyltransferase, C-terminal domain"/>
    <property type="match status" value="1"/>
</dbReference>
<dbReference type="CDD" id="cd03351">
    <property type="entry name" value="LbH_UDP-GlcNAc_AT"/>
    <property type="match status" value="1"/>
</dbReference>
<dbReference type="GO" id="GO:0016020">
    <property type="term" value="C:membrane"/>
    <property type="evidence" value="ECO:0007669"/>
    <property type="project" value="GOC"/>
</dbReference>
<comment type="subunit">
    <text evidence="8">Homotrimer.</text>
</comment>
<feature type="domain" description="UDP N-acetylglucosamine O-acyltransferase C-terminal" evidence="9">
    <location>
        <begin position="174"/>
        <end position="255"/>
    </location>
</feature>
<keyword evidence="6 8" id="KW-0443">Lipid metabolism</keyword>
<keyword evidence="7 8" id="KW-0012">Acyltransferase</keyword>
<dbReference type="GO" id="GO:0008780">
    <property type="term" value="F:acyl-[acyl-carrier-protein]-UDP-N-acetylglucosamine O-acyltransferase activity"/>
    <property type="evidence" value="ECO:0007669"/>
    <property type="project" value="UniProtKB-UniRule"/>
</dbReference>
<dbReference type="PIRSF" id="PIRSF000456">
    <property type="entry name" value="UDP-GlcNAc_acltr"/>
    <property type="match status" value="1"/>
</dbReference>
<keyword evidence="4 8" id="KW-0808">Transferase</keyword>
<dbReference type="PROSITE" id="PS00101">
    <property type="entry name" value="HEXAPEP_TRANSFERASES"/>
    <property type="match status" value="1"/>
</dbReference>
<sequence>MIHPQALVDPRARLGQGVEIGAYSIIEGDVEIGDRTWIGPHVVIRGPIRIGADNRIYQFCSIGEGPQHLGYKGEPTRIEIGDRNIVREYCTVNRGTVAGGGVTRIGSDNFIMAYCHIAHDCAVGDRTVFANGSSLAGHVHVGDCAVLGGFTLVHQFCRIGAYCMTAVNTVLYKDVPPYITAGGNGGTPHGLNLRGLKRRGFTEEQIQRIKQAYKTLYRSGLRLEQALVEIDAQGRAYPEIAAFVAFIQESERGIVR</sequence>
<evidence type="ECO:0000256" key="4">
    <source>
        <dbReference type="ARBA" id="ARBA00022679"/>
    </source>
</evidence>
<reference evidence="10 11" key="1">
    <citation type="submission" date="2015-08" db="EMBL/GenBank/DDBJ databases">
        <title>Complete genome sequence of Sulfurifustis variabilis.</title>
        <authorList>
            <person name="Miura A."/>
            <person name="Kojima H."/>
            <person name="Fukui M."/>
        </authorList>
    </citation>
    <scope>NUCLEOTIDE SEQUENCE [LARGE SCALE GENOMIC DNA]</scope>
    <source>
        <strain evidence="11">skN76</strain>
    </source>
</reference>
<keyword evidence="2 8" id="KW-0444">Lipid biosynthesis</keyword>
<dbReference type="GO" id="GO:0005737">
    <property type="term" value="C:cytoplasm"/>
    <property type="evidence" value="ECO:0007669"/>
    <property type="project" value="UniProtKB-SubCell"/>
</dbReference>
<dbReference type="InterPro" id="IPR001451">
    <property type="entry name" value="Hexapep"/>
</dbReference>
<name>A0A1B4V3Q1_9GAMM</name>
<dbReference type="InterPro" id="IPR029098">
    <property type="entry name" value="Acetyltransf_C"/>
</dbReference>
<organism evidence="10 11">
    <name type="scientific">Sulfurifustis variabilis</name>
    <dbReference type="NCBI Taxonomy" id="1675686"/>
    <lineage>
        <taxon>Bacteria</taxon>
        <taxon>Pseudomonadati</taxon>
        <taxon>Pseudomonadota</taxon>
        <taxon>Gammaproteobacteria</taxon>
        <taxon>Acidiferrobacterales</taxon>
        <taxon>Acidiferrobacteraceae</taxon>
        <taxon>Sulfurifustis</taxon>
    </lineage>
</organism>
<dbReference type="HAMAP" id="MF_00387">
    <property type="entry name" value="LpxA"/>
    <property type="match status" value="1"/>
</dbReference>
<keyword evidence="5 8" id="KW-0677">Repeat</keyword>
<evidence type="ECO:0000256" key="7">
    <source>
        <dbReference type="ARBA" id="ARBA00023315"/>
    </source>
</evidence>
<comment type="similarity">
    <text evidence="8">Belongs to the transferase hexapeptide repeat family. LpxA subfamily.</text>
</comment>